<dbReference type="Proteomes" id="UP001152622">
    <property type="component" value="Chromosome 13"/>
</dbReference>
<accession>A0A9Q1ET18</accession>
<dbReference type="EMBL" id="JAINUF010000013">
    <property type="protein sequence ID" value="KAJ8344388.1"/>
    <property type="molecule type" value="Genomic_DNA"/>
</dbReference>
<gene>
    <name evidence="2" type="ORF">SKAU_G00317170</name>
</gene>
<protein>
    <submittedName>
        <fullName evidence="2">Uncharacterized protein</fullName>
    </submittedName>
</protein>
<dbReference type="AlphaFoldDB" id="A0A9Q1ET18"/>
<name>A0A9Q1ET18_SYNKA</name>
<comment type="caution">
    <text evidence="2">The sequence shown here is derived from an EMBL/GenBank/DDBJ whole genome shotgun (WGS) entry which is preliminary data.</text>
</comment>
<keyword evidence="3" id="KW-1185">Reference proteome</keyword>
<proteinExistence type="predicted"/>
<sequence length="261" mass="27754">MSQRTEAWVSTLVRKKTEGGAERHNARATKGAGPRHGVANKLTNRSSSGQIRELAQATPRRKEGSVESGDGHAQGGRRHKEAGATRLDSPVGLLRGQGVREEANPASARQRGVSSPETEGRKSTVCISLPLLVAPAYEKPRLPLNSFRRGPRAVLGVLGRLRPCVLQLCEQVREEAGIGGSSALPILPPQPAPAIMLWPESRSSSPSGALLSRATPRQPAHPYSGTATRLWESATGPLESVSAPGANGGISYHPLLRLHHF</sequence>
<reference evidence="2" key="1">
    <citation type="journal article" date="2023" name="Science">
        <title>Genome structures resolve the early diversification of teleost fishes.</title>
        <authorList>
            <person name="Parey E."/>
            <person name="Louis A."/>
            <person name="Montfort J."/>
            <person name="Bouchez O."/>
            <person name="Roques C."/>
            <person name="Iampietro C."/>
            <person name="Lluch J."/>
            <person name="Castinel A."/>
            <person name="Donnadieu C."/>
            <person name="Desvignes T."/>
            <person name="Floi Bucao C."/>
            <person name="Jouanno E."/>
            <person name="Wen M."/>
            <person name="Mejri S."/>
            <person name="Dirks R."/>
            <person name="Jansen H."/>
            <person name="Henkel C."/>
            <person name="Chen W.J."/>
            <person name="Zahm M."/>
            <person name="Cabau C."/>
            <person name="Klopp C."/>
            <person name="Thompson A.W."/>
            <person name="Robinson-Rechavi M."/>
            <person name="Braasch I."/>
            <person name="Lecointre G."/>
            <person name="Bobe J."/>
            <person name="Postlethwait J.H."/>
            <person name="Berthelot C."/>
            <person name="Roest Crollius H."/>
            <person name="Guiguen Y."/>
        </authorList>
    </citation>
    <scope>NUCLEOTIDE SEQUENCE</scope>
    <source>
        <strain evidence="2">WJC10195</strain>
    </source>
</reference>
<feature type="region of interest" description="Disordered" evidence="1">
    <location>
        <begin position="1"/>
        <end position="121"/>
    </location>
</feature>
<feature type="compositionally biased region" description="Polar residues" evidence="1">
    <location>
        <begin position="41"/>
        <end position="50"/>
    </location>
</feature>
<feature type="compositionally biased region" description="Basic and acidic residues" evidence="1">
    <location>
        <begin position="15"/>
        <end position="25"/>
    </location>
</feature>
<organism evidence="2 3">
    <name type="scientific">Synaphobranchus kaupii</name>
    <name type="common">Kaup's arrowtooth eel</name>
    <dbReference type="NCBI Taxonomy" id="118154"/>
    <lineage>
        <taxon>Eukaryota</taxon>
        <taxon>Metazoa</taxon>
        <taxon>Chordata</taxon>
        <taxon>Craniata</taxon>
        <taxon>Vertebrata</taxon>
        <taxon>Euteleostomi</taxon>
        <taxon>Actinopterygii</taxon>
        <taxon>Neopterygii</taxon>
        <taxon>Teleostei</taxon>
        <taxon>Anguilliformes</taxon>
        <taxon>Synaphobranchidae</taxon>
        <taxon>Synaphobranchus</taxon>
    </lineage>
</organism>
<evidence type="ECO:0000313" key="3">
    <source>
        <dbReference type="Proteomes" id="UP001152622"/>
    </source>
</evidence>
<evidence type="ECO:0000313" key="2">
    <source>
        <dbReference type="EMBL" id="KAJ8344388.1"/>
    </source>
</evidence>
<evidence type="ECO:0000256" key="1">
    <source>
        <dbReference type="SAM" id="MobiDB-lite"/>
    </source>
</evidence>